<evidence type="ECO:0000259" key="1">
    <source>
        <dbReference type="PROSITE" id="PS50404"/>
    </source>
</evidence>
<gene>
    <name evidence="3" type="ORF">SPRG_11345</name>
</gene>
<dbReference type="Gene3D" id="3.40.30.10">
    <property type="entry name" value="Glutaredoxin"/>
    <property type="match status" value="1"/>
</dbReference>
<dbReference type="PANTHER" id="PTHR11571">
    <property type="entry name" value="GLUTATHIONE S-TRANSFERASE"/>
    <property type="match status" value="1"/>
</dbReference>
<accession>A0A067BVT5</accession>
<dbReference type="RefSeq" id="XP_012206916.1">
    <property type="nucleotide sequence ID" value="XM_012351526.1"/>
</dbReference>
<dbReference type="InterPro" id="IPR036249">
    <property type="entry name" value="Thioredoxin-like_sf"/>
</dbReference>
<name>A0A067BVT5_SAPPC</name>
<dbReference type="InterPro" id="IPR050213">
    <property type="entry name" value="GST_superfamily"/>
</dbReference>
<dbReference type="InterPro" id="IPR036282">
    <property type="entry name" value="Glutathione-S-Trfase_C_sf"/>
</dbReference>
<organism evidence="3 4">
    <name type="scientific">Saprolegnia parasitica (strain CBS 223.65)</name>
    <dbReference type="NCBI Taxonomy" id="695850"/>
    <lineage>
        <taxon>Eukaryota</taxon>
        <taxon>Sar</taxon>
        <taxon>Stramenopiles</taxon>
        <taxon>Oomycota</taxon>
        <taxon>Saprolegniomycetes</taxon>
        <taxon>Saprolegniales</taxon>
        <taxon>Saprolegniaceae</taxon>
        <taxon>Saprolegnia</taxon>
    </lineage>
</organism>
<dbReference type="OrthoDB" id="420389at2759"/>
<dbReference type="AlphaFoldDB" id="A0A067BVT5"/>
<dbReference type="SFLD" id="SFLDS00019">
    <property type="entry name" value="Glutathione_Transferase_(cytos"/>
    <property type="match status" value="1"/>
</dbReference>
<dbReference type="InterPro" id="IPR004045">
    <property type="entry name" value="Glutathione_S-Trfase_N"/>
</dbReference>
<evidence type="ECO:0000313" key="3">
    <source>
        <dbReference type="EMBL" id="KDO22393.1"/>
    </source>
</evidence>
<dbReference type="GO" id="GO:0006749">
    <property type="term" value="P:glutathione metabolic process"/>
    <property type="evidence" value="ECO:0007669"/>
    <property type="project" value="TreeGrafter"/>
</dbReference>
<keyword evidence="4" id="KW-1185">Reference proteome</keyword>
<dbReference type="VEuPathDB" id="FungiDB:SPRG_11345"/>
<dbReference type="OMA" id="LDLMMMI"/>
<dbReference type="InterPro" id="IPR004046">
    <property type="entry name" value="GST_C"/>
</dbReference>
<dbReference type="Proteomes" id="UP000030745">
    <property type="component" value="Unassembled WGS sequence"/>
</dbReference>
<evidence type="ECO:0000313" key="4">
    <source>
        <dbReference type="Proteomes" id="UP000030745"/>
    </source>
</evidence>
<dbReference type="PROSITE" id="PS50405">
    <property type="entry name" value="GST_CTER"/>
    <property type="match status" value="1"/>
</dbReference>
<dbReference type="PROSITE" id="PS50404">
    <property type="entry name" value="GST_NTER"/>
    <property type="match status" value="1"/>
</dbReference>
<dbReference type="Gene3D" id="1.20.1050.10">
    <property type="match status" value="1"/>
</dbReference>
<dbReference type="CDD" id="cd03039">
    <property type="entry name" value="GST_N_Sigma_like"/>
    <property type="match status" value="1"/>
</dbReference>
<dbReference type="GeneID" id="24133389"/>
<dbReference type="EMBL" id="KK583269">
    <property type="protein sequence ID" value="KDO22393.1"/>
    <property type="molecule type" value="Genomic_DNA"/>
</dbReference>
<proteinExistence type="predicted"/>
<dbReference type="PANTHER" id="PTHR11571:SF252">
    <property type="entry name" value="GLUTATHIONE S-TRANSFERASE"/>
    <property type="match status" value="1"/>
</dbReference>
<dbReference type="KEGG" id="spar:SPRG_11345"/>
<reference evidence="3 4" key="1">
    <citation type="journal article" date="2013" name="PLoS Genet.">
        <title>Distinctive expansion of potential virulence genes in the genome of the oomycete fish pathogen Saprolegnia parasitica.</title>
        <authorList>
            <person name="Jiang R.H."/>
            <person name="de Bruijn I."/>
            <person name="Haas B.J."/>
            <person name="Belmonte R."/>
            <person name="Lobach L."/>
            <person name="Christie J."/>
            <person name="van den Ackerveken G."/>
            <person name="Bottin A."/>
            <person name="Bulone V."/>
            <person name="Diaz-Moreno S.M."/>
            <person name="Dumas B."/>
            <person name="Fan L."/>
            <person name="Gaulin E."/>
            <person name="Govers F."/>
            <person name="Grenville-Briggs L.J."/>
            <person name="Horner N.R."/>
            <person name="Levin J.Z."/>
            <person name="Mammella M."/>
            <person name="Meijer H.J."/>
            <person name="Morris P."/>
            <person name="Nusbaum C."/>
            <person name="Oome S."/>
            <person name="Phillips A.J."/>
            <person name="van Rooyen D."/>
            <person name="Rzeszutek E."/>
            <person name="Saraiva M."/>
            <person name="Secombes C.J."/>
            <person name="Seidl M.F."/>
            <person name="Snel B."/>
            <person name="Stassen J.H."/>
            <person name="Sykes S."/>
            <person name="Tripathy S."/>
            <person name="van den Berg H."/>
            <person name="Vega-Arreguin J.C."/>
            <person name="Wawra S."/>
            <person name="Young S.K."/>
            <person name="Zeng Q."/>
            <person name="Dieguez-Uribeondo J."/>
            <person name="Russ C."/>
            <person name="Tyler B.M."/>
            <person name="van West P."/>
        </authorList>
    </citation>
    <scope>NUCLEOTIDE SEQUENCE [LARGE SCALE GENOMIC DNA]</scope>
    <source>
        <strain evidence="3 4">CBS 223.65</strain>
    </source>
</reference>
<dbReference type="SFLD" id="SFLDG00363">
    <property type="entry name" value="AMPS_(cytGST):_Alpha-__Mu-__Pi"/>
    <property type="match status" value="1"/>
</dbReference>
<dbReference type="InterPro" id="IPR040079">
    <property type="entry name" value="Glutathione_S-Trfase"/>
</dbReference>
<feature type="domain" description="GST N-terminal" evidence="1">
    <location>
        <begin position="23"/>
        <end position="103"/>
    </location>
</feature>
<dbReference type="SFLD" id="SFLDG01205">
    <property type="entry name" value="AMPS.1"/>
    <property type="match status" value="1"/>
</dbReference>
<dbReference type="CDD" id="cd03192">
    <property type="entry name" value="GST_C_Sigma_like"/>
    <property type="match status" value="1"/>
</dbReference>
<dbReference type="InterPro" id="IPR010987">
    <property type="entry name" value="Glutathione-S-Trfase_C-like"/>
</dbReference>
<dbReference type="Pfam" id="PF14497">
    <property type="entry name" value="GST_C_3"/>
    <property type="match status" value="1"/>
</dbReference>
<evidence type="ECO:0000259" key="2">
    <source>
        <dbReference type="PROSITE" id="PS50405"/>
    </source>
</evidence>
<protein>
    <recommendedName>
        <fullName evidence="5">Glutathione S-transferase</fullName>
    </recommendedName>
</protein>
<dbReference type="Pfam" id="PF02798">
    <property type="entry name" value="GST_N"/>
    <property type="match status" value="1"/>
</dbReference>
<dbReference type="SUPFAM" id="SSF52833">
    <property type="entry name" value="Thioredoxin-like"/>
    <property type="match status" value="1"/>
</dbReference>
<sequence length="221" mass="24218">MGCTQSTTASIPASVPVTTTPALDLELTYFDIPGRAELIRLLLTHGKINFKDTRYSFPDYFAKKSELNLPFNQVPTLQVNGTTTYGQSLAIARYAAKLTGLYPTDPLAALEADAAVDAIVELVNAVVDAVYKTQGDEAQAAKFETINNETFPRMLRQLEARVAGPFFTGADMTFADVYLLDFAVNTLSNDKITVRLVDYPKLQTIVDRVGATPQIHAYLTK</sequence>
<dbReference type="STRING" id="695850.A0A067BVT5"/>
<dbReference type="GO" id="GO:0004364">
    <property type="term" value="F:glutathione transferase activity"/>
    <property type="evidence" value="ECO:0007669"/>
    <property type="project" value="TreeGrafter"/>
</dbReference>
<feature type="domain" description="GST C-terminal" evidence="2">
    <location>
        <begin position="105"/>
        <end position="221"/>
    </location>
</feature>
<dbReference type="SUPFAM" id="SSF47616">
    <property type="entry name" value="GST C-terminal domain-like"/>
    <property type="match status" value="1"/>
</dbReference>
<evidence type="ECO:0008006" key="5">
    <source>
        <dbReference type="Google" id="ProtNLM"/>
    </source>
</evidence>